<dbReference type="AlphaFoldDB" id="E8ZIM8"/>
<dbReference type="Proteomes" id="UP000008637">
    <property type="component" value="Chromosome"/>
</dbReference>
<evidence type="ECO:0000313" key="2">
    <source>
        <dbReference type="Proteomes" id="UP000008637"/>
    </source>
</evidence>
<dbReference type="EMBL" id="FR773153">
    <property type="protein sequence ID" value="CBY92999.1"/>
    <property type="molecule type" value="Genomic_DNA"/>
</dbReference>
<proteinExistence type="predicted"/>
<name>E8ZIM8_MYCHL</name>
<dbReference type="OrthoDB" id="9829751at2"/>
<dbReference type="HOGENOM" id="CLU_096783_0_0_14"/>
<dbReference type="KEGG" id="mha:HF1_09910"/>
<gene>
    <name evidence="1" type="ordered locus">HF1_09910</name>
</gene>
<evidence type="ECO:0000313" key="1">
    <source>
        <dbReference type="EMBL" id="CBY92999.1"/>
    </source>
</evidence>
<keyword evidence="2" id="KW-1185">Reference proteome</keyword>
<protein>
    <submittedName>
        <fullName evidence="1">Uncharacterized protein</fullName>
    </submittedName>
</protein>
<accession>E8ZIM8</accession>
<reference evidence="1 2" key="1">
    <citation type="journal article" date="2011" name="J. Bacteriol.">
        <title>Complete genome sequence of Mycoplasma haemofelis, a hemotropic mycoplasma.</title>
        <authorList>
            <person name="Barker E.N."/>
            <person name="Helps C.R."/>
            <person name="Peters I.R."/>
            <person name="Darby A.C."/>
            <person name="Radford A.D."/>
            <person name="Tasker S."/>
        </authorList>
    </citation>
    <scope>NUCLEOTIDE SEQUENCE [LARGE SCALE GENOMIC DNA]</scope>
    <source>
        <strain evidence="1 2">Langford 1</strain>
    </source>
</reference>
<organism evidence="1 2">
    <name type="scientific">Mycoplasma haemofelis (strain Langford 1)</name>
    <name type="common">Haemobartonella felis</name>
    <dbReference type="NCBI Taxonomy" id="941640"/>
    <lineage>
        <taxon>Bacteria</taxon>
        <taxon>Bacillati</taxon>
        <taxon>Mycoplasmatota</taxon>
        <taxon>Mollicutes</taxon>
        <taxon>Mycoplasmataceae</taxon>
        <taxon>Mycoplasma</taxon>
    </lineage>
</organism>
<sequence>MSKALPLSLGAAGAGGVGLGAAGLYHLNNGSQTPEVTFSTKYDKALISFNSDDAIWTSKLSALETQSSIPKNQNLIKAKNEKKSGNEDTAKASLKAGCKEIYAKSVDDKEAFSDFKNFCSKHYSNLIGSSQLITSDSDLNNKWDTFKGKTDANLSGEFLKIHTDKKGSQTEPQDWKQLVFAECQKLSSSIFEGEVKGYQEFCTKQ</sequence>